<evidence type="ECO:0008006" key="5">
    <source>
        <dbReference type="Google" id="ProtNLM"/>
    </source>
</evidence>
<feature type="non-terminal residue" evidence="3">
    <location>
        <position position="1"/>
    </location>
</feature>
<feature type="region of interest" description="Disordered" evidence="2">
    <location>
        <begin position="130"/>
        <end position="154"/>
    </location>
</feature>
<gene>
    <name evidence="3" type="ORF">Taro_008665</name>
</gene>
<proteinExistence type="inferred from homology"/>
<feature type="region of interest" description="Disordered" evidence="2">
    <location>
        <begin position="1"/>
        <end position="23"/>
    </location>
</feature>
<dbReference type="Proteomes" id="UP000652761">
    <property type="component" value="Unassembled WGS sequence"/>
</dbReference>
<dbReference type="GO" id="GO:0006783">
    <property type="term" value="P:heme biosynthetic process"/>
    <property type="evidence" value="ECO:0007669"/>
    <property type="project" value="InterPro"/>
</dbReference>
<organism evidence="3 4">
    <name type="scientific">Colocasia esculenta</name>
    <name type="common">Wild taro</name>
    <name type="synonym">Arum esculentum</name>
    <dbReference type="NCBI Taxonomy" id="4460"/>
    <lineage>
        <taxon>Eukaryota</taxon>
        <taxon>Viridiplantae</taxon>
        <taxon>Streptophyta</taxon>
        <taxon>Embryophyta</taxon>
        <taxon>Tracheophyta</taxon>
        <taxon>Spermatophyta</taxon>
        <taxon>Magnoliopsida</taxon>
        <taxon>Liliopsida</taxon>
        <taxon>Araceae</taxon>
        <taxon>Aroideae</taxon>
        <taxon>Colocasieae</taxon>
        <taxon>Colocasia</taxon>
    </lineage>
</organism>
<dbReference type="GO" id="GO:0004325">
    <property type="term" value="F:ferrochelatase activity"/>
    <property type="evidence" value="ECO:0007669"/>
    <property type="project" value="InterPro"/>
</dbReference>
<dbReference type="OrthoDB" id="1323at2759"/>
<keyword evidence="4" id="KW-1185">Reference proteome</keyword>
<evidence type="ECO:0000313" key="3">
    <source>
        <dbReference type="EMBL" id="MQL76272.1"/>
    </source>
</evidence>
<dbReference type="AlphaFoldDB" id="A0A843TUA5"/>
<dbReference type="InterPro" id="IPR001015">
    <property type="entry name" value="Ferrochelatase"/>
</dbReference>
<evidence type="ECO:0000256" key="1">
    <source>
        <dbReference type="RuleBase" id="RU004185"/>
    </source>
</evidence>
<name>A0A843TUA5_COLES</name>
<comment type="caution">
    <text evidence="3">The sequence shown here is derived from an EMBL/GenBank/DDBJ whole genome shotgun (WGS) entry which is preliminary data.</text>
</comment>
<reference evidence="3" key="1">
    <citation type="submission" date="2017-07" db="EMBL/GenBank/DDBJ databases">
        <title>Taro Niue Genome Assembly and Annotation.</title>
        <authorList>
            <person name="Atibalentja N."/>
            <person name="Keating K."/>
            <person name="Fields C.J."/>
        </authorList>
    </citation>
    <scope>NUCLEOTIDE SEQUENCE</scope>
    <source>
        <strain evidence="3">Niue_2</strain>
        <tissue evidence="3">Leaf</tissue>
    </source>
</reference>
<accession>A0A843TUA5</accession>
<dbReference type="EMBL" id="NMUH01000289">
    <property type="protein sequence ID" value="MQL76272.1"/>
    <property type="molecule type" value="Genomic_DNA"/>
</dbReference>
<sequence>GVVSKKNPPCGGEEDEGKERGEAASVFSLRRRVPEMGIEVLALSLPSPTSQWDRLSSSHQASTRGINELGSLERGSSCFTQQASFLARTSPQQTHTARAFHHCGIQTKSHVGPVLPKKPLVVKHHLRWHDPASSPSRRASRRHSSSSEALLTSETQETSTRLLIETENVGVLLLNLGGPETLEDVQPFLFNLFSDPAEELRKSLIEKKIPAKVYVGMRYWHPFTEEAIEQVLLGLEKYYTSGSVIHQCNPGISAMKLCSHPQIKT</sequence>
<comment type="similarity">
    <text evidence="1">Belongs to the ferrochelatase family.</text>
</comment>
<evidence type="ECO:0000313" key="4">
    <source>
        <dbReference type="Proteomes" id="UP000652761"/>
    </source>
</evidence>
<dbReference type="PANTHER" id="PTHR11108:SF1">
    <property type="entry name" value="FERROCHELATASE, MITOCHONDRIAL"/>
    <property type="match status" value="1"/>
</dbReference>
<dbReference type="GO" id="GO:0005739">
    <property type="term" value="C:mitochondrion"/>
    <property type="evidence" value="ECO:0007669"/>
    <property type="project" value="TreeGrafter"/>
</dbReference>
<dbReference type="Gene3D" id="3.40.50.1400">
    <property type="match status" value="2"/>
</dbReference>
<dbReference type="SUPFAM" id="SSF53800">
    <property type="entry name" value="Chelatase"/>
    <property type="match status" value="1"/>
</dbReference>
<evidence type="ECO:0000256" key="2">
    <source>
        <dbReference type="SAM" id="MobiDB-lite"/>
    </source>
</evidence>
<dbReference type="Pfam" id="PF00762">
    <property type="entry name" value="Ferrochelatase"/>
    <property type="match status" value="1"/>
</dbReference>
<dbReference type="PANTHER" id="PTHR11108">
    <property type="entry name" value="FERROCHELATASE"/>
    <property type="match status" value="1"/>
</dbReference>
<protein>
    <recommendedName>
        <fullName evidence="5">Ferrochelatase</fullName>
    </recommendedName>
</protein>